<dbReference type="PROSITE" id="PS50002">
    <property type="entry name" value="SH3"/>
    <property type="match status" value="2"/>
</dbReference>
<dbReference type="SUPFAM" id="SSF49764">
    <property type="entry name" value="HSP20-like chaperones"/>
    <property type="match status" value="1"/>
</dbReference>
<dbReference type="Pfam" id="PF04969">
    <property type="entry name" value="CS"/>
    <property type="match status" value="1"/>
</dbReference>
<dbReference type="dictyBase" id="DDB_G0291984"/>
<keyword evidence="11" id="KW-1185">Reference proteome</keyword>
<dbReference type="Gene3D" id="3.40.710.10">
    <property type="entry name" value="DD-peptidase/beta-lactamase superfamily"/>
    <property type="match status" value="1"/>
</dbReference>
<evidence type="ECO:0000313" key="11">
    <source>
        <dbReference type="Proteomes" id="UP000002195"/>
    </source>
</evidence>
<feature type="compositionally biased region" description="Low complexity" evidence="7">
    <location>
        <begin position="735"/>
        <end position="744"/>
    </location>
</feature>
<organism evidence="10 11">
    <name type="scientific">Dictyostelium discoideum</name>
    <name type="common">Social amoeba</name>
    <dbReference type="NCBI Taxonomy" id="44689"/>
    <lineage>
        <taxon>Eukaryota</taxon>
        <taxon>Amoebozoa</taxon>
        <taxon>Evosea</taxon>
        <taxon>Eumycetozoa</taxon>
        <taxon>Dictyostelia</taxon>
        <taxon>Dictyosteliales</taxon>
        <taxon>Dictyosteliaceae</taxon>
        <taxon>Dictyostelium</taxon>
    </lineage>
</organism>
<feature type="region of interest" description="Disordered" evidence="7">
    <location>
        <begin position="142"/>
        <end position="170"/>
    </location>
</feature>
<evidence type="ECO:0000256" key="5">
    <source>
        <dbReference type="ARBA" id="ARBA00049534"/>
    </source>
</evidence>
<dbReference type="PaxDb" id="44689-DDB0201634"/>
<dbReference type="CDD" id="cd06463">
    <property type="entry name" value="p23_like"/>
    <property type="match status" value="1"/>
</dbReference>
<dbReference type="InterPro" id="IPR015868">
    <property type="entry name" value="Glutaminase"/>
</dbReference>
<evidence type="ECO:0000313" key="10">
    <source>
        <dbReference type="EMBL" id="EAL61348.1"/>
    </source>
</evidence>
<dbReference type="InterPro" id="IPR036028">
    <property type="entry name" value="SH3-like_dom_sf"/>
</dbReference>
<feature type="compositionally biased region" description="Polar residues" evidence="7">
    <location>
        <begin position="724"/>
        <end position="734"/>
    </location>
</feature>
<dbReference type="Pfam" id="PF14604">
    <property type="entry name" value="SH3_9"/>
    <property type="match status" value="1"/>
</dbReference>
<dbReference type="RefSeq" id="XP_629837.1">
    <property type="nucleotide sequence ID" value="XM_629835.1"/>
</dbReference>
<protein>
    <recommendedName>
        <fullName evidence="2">glutaminase</fullName>
        <ecNumber evidence="2">3.5.1.2</ecNumber>
    </recommendedName>
</protein>
<dbReference type="InParanoid" id="Q54DN5"/>
<feature type="compositionally biased region" description="Low complexity" evidence="7">
    <location>
        <begin position="281"/>
        <end position="291"/>
    </location>
</feature>
<feature type="domain" description="SH3" evidence="8">
    <location>
        <begin position="374"/>
        <end position="435"/>
    </location>
</feature>
<feature type="compositionally biased region" description="Low complexity" evidence="7">
    <location>
        <begin position="778"/>
        <end position="801"/>
    </location>
</feature>
<dbReference type="GlyGen" id="Q54DN5">
    <property type="glycosylation" value="2 sites"/>
</dbReference>
<feature type="compositionally biased region" description="Pro residues" evidence="7">
    <location>
        <begin position="604"/>
        <end position="618"/>
    </location>
</feature>
<dbReference type="Pfam" id="PF04960">
    <property type="entry name" value="Glutaminase"/>
    <property type="match status" value="1"/>
</dbReference>
<accession>Q54DN5</accession>
<feature type="compositionally biased region" description="Low complexity" evidence="7">
    <location>
        <begin position="211"/>
        <end position="235"/>
    </location>
</feature>
<feature type="compositionally biased region" description="Pro residues" evidence="7">
    <location>
        <begin position="679"/>
        <end position="688"/>
    </location>
</feature>
<evidence type="ECO:0000256" key="7">
    <source>
        <dbReference type="SAM" id="MobiDB-lite"/>
    </source>
</evidence>
<feature type="compositionally biased region" description="Polar residues" evidence="7">
    <location>
        <begin position="556"/>
        <end position="568"/>
    </location>
</feature>
<dbReference type="FunCoup" id="Q54DN5">
    <property type="interactions" value="744"/>
</dbReference>
<feature type="compositionally biased region" description="Polar residues" evidence="7">
    <location>
        <begin position="302"/>
        <end position="318"/>
    </location>
</feature>
<dbReference type="STRING" id="44689.Q54DN5"/>
<dbReference type="GO" id="GO:0006541">
    <property type="term" value="P:glutamine metabolic process"/>
    <property type="evidence" value="ECO:0007669"/>
    <property type="project" value="InterPro"/>
</dbReference>
<comment type="similarity">
    <text evidence="1">Belongs to the glutaminase family.</text>
</comment>
<feature type="compositionally biased region" description="Low complexity" evidence="7">
    <location>
        <begin position="357"/>
        <end position="375"/>
    </location>
</feature>
<dbReference type="Reactome" id="R-DDI-983168">
    <property type="pathway name" value="Antigen processing: Ubiquitination &amp; Proteasome degradation"/>
</dbReference>
<feature type="region of interest" description="Disordered" evidence="7">
    <location>
        <begin position="204"/>
        <end position="237"/>
    </location>
</feature>
<dbReference type="PROSITE" id="PS51203">
    <property type="entry name" value="CS"/>
    <property type="match status" value="1"/>
</dbReference>
<dbReference type="InterPro" id="IPR050384">
    <property type="entry name" value="Endophilin_SH3RF"/>
</dbReference>
<dbReference type="InterPro" id="IPR012338">
    <property type="entry name" value="Beta-lactam/transpept-like"/>
</dbReference>
<comment type="catalytic activity">
    <reaction evidence="5">
        <text>L-glutamine + H2O = L-glutamate + NH4(+)</text>
        <dbReference type="Rhea" id="RHEA:15889"/>
        <dbReference type="ChEBI" id="CHEBI:15377"/>
        <dbReference type="ChEBI" id="CHEBI:28938"/>
        <dbReference type="ChEBI" id="CHEBI:29985"/>
        <dbReference type="ChEBI" id="CHEBI:58359"/>
        <dbReference type="EC" id="3.5.1.2"/>
    </reaction>
</comment>
<feature type="compositionally biased region" description="Basic and acidic residues" evidence="7">
    <location>
        <begin position="509"/>
        <end position="519"/>
    </location>
</feature>
<dbReference type="Reactome" id="R-DDI-437239">
    <property type="pathway name" value="Recycling pathway of L1"/>
</dbReference>
<keyword evidence="4" id="KW-0378">Hydrolase</keyword>
<keyword evidence="3 6" id="KW-0728">SH3 domain</keyword>
<dbReference type="eggNOG" id="KOG0506">
    <property type="taxonomic scope" value="Eukaryota"/>
</dbReference>
<dbReference type="SMR" id="Q54DN5"/>
<reference evidence="10 11" key="1">
    <citation type="journal article" date="2005" name="Nature">
        <title>The genome of the social amoeba Dictyostelium discoideum.</title>
        <authorList>
            <consortium name="The Dictyostelium discoideum Sequencing Consortium"/>
            <person name="Eichinger L."/>
            <person name="Pachebat J.A."/>
            <person name="Glockner G."/>
            <person name="Rajandream M.A."/>
            <person name="Sucgang R."/>
            <person name="Berriman M."/>
            <person name="Song J."/>
            <person name="Olsen R."/>
            <person name="Szafranski K."/>
            <person name="Xu Q."/>
            <person name="Tunggal B."/>
            <person name="Kummerfeld S."/>
            <person name="Madera M."/>
            <person name="Konfortov B.A."/>
            <person name="Rivero F."/>
            <person name="Bankier A.T."/>
            <person name="Lehmann R."/>
            <person name="Hamlin N."/>
            <person name="Davies R."/>
            <person name="Gaudet P."/>
            <person name="Fey P."/>
            <person name="Pilcher K."/>
            <person name="Chen G."/>
            <person name="Saunders D."/>
            <person name="Sodergren E."/>
            <person name="Davis P."/>
            <person name="Kerhornou A."/>
            <person name="Nie X."/>
            <person name="Hall N."/>
            <person name="Anjard C."/>
            <person name="Hemphill L."/>
            <person name="Bason N."/>
            <person name="Farbrother P."/>
            <person name="Desany B."/>
            <person name="Just E."/>
            <person name="Morio T."/>
            <person name="Rost R."/>
            <person name="Churcher C."/>
            <person name="Cooper J."/>
            <person name="Haydock S."/>
            <person name="van Driessche N."/>
            <person name="Cronin A."/>
            <person name="Goodhead I."/>
            <person name="Muzny D."/>
            <person name="Mourier T."/>
            <person name="Pain A."/>
            <person name="Lu M."/>
            <person name="Harper D."/>
            <person name="Lindsay R."/>
            <person name="Hauser H."/>
            <person name="James K."/>
            <person name="Quiles M."/>
            <person name="Madan Babu M."/>
            <person name="Saito T."/>
            <person name="Buchrieser C."/>
            <person name="Wardroper A."/>
            <person name="Felder M."/>
            <person name="Thangavelu M."/>
            <person name="Johnson D."/>
            <person name="Knights A."/>
            <person name="Loulseged H."/>
            <person name="Mungall K."/>
            <person name="Oliver K."/>
            <person name="Price C."/>
            <person name="Quail M.A."/>
            <person name="Urushihara H."/>
            <person name="Hernandez J."/>
            <person name="Rabbinowitsch E."/>
            <person name="Steffen D."/>
            <person name="Sanders M."/>
            <person name="Ma J."/>
            <person name="Kohara Y."/>
            <person name="Sharp S."/>
            <person name="Simmonds M."/>
            <person name="Spiegler S."/>
            <person name="Tivey A."/>
            <person name="Sugano S."/>
            <person name="White B."/>
            <person name="Walker D."/>
            <person name="Woodward J."/>
            <person name="Winckler T."/>
            <person name="Tanaka Y."/>
            <person name="Shaulsky G."/>
            <person name="Schleicher M."/>
            <person name="Weinstock G."/>
            <person name="Rosenthal A."/>
            <person name="Cox E.C."/>
            <person name="Chisholm R.L."/>
            <person name="Gibbs R."/>
            <person name="Loomis W.F."/>
            <person name="Platzer M."/>
            <person name="Kay R.R."/>
            <person name="Williams J."/>
            <person name="Dear P.H."/>
            <person name="Noegel A.A."/>
            <person name="Barrell B."/>
            <person name="Kuspa A."/>
        </authorList>
    </citation>
    <scope>NUCLEOTIDE SEQUENCE [LARGE SCALE GENOMIC DNA]</scope>
    <source>
        <strain evidence="10 11">AX4</strain>
    </source>
</reference>
<dbReference type="SMART" id="SM00326">
    <property type="entry name" value="SH3"/>
    <property type="match status" value="2"/>
</dbReference>
<dbReference type="AlphaFoldDB" id="Q54DN5"/>
<feature type="compositionally biased region" description="Polar residues" evidence="7">
    <location>
        <begin position="521"/>
        <end position="532"/>
    </location>
</feature>
<evidence type="ECO:0000256" key="6">
    <source>
        <dbReference type="PROSITE-ProRule" id="PRU00192"/>
    </source>
</evidence>
<dbReference type="InterPro" id="IPR008978">
    <property type="entry name" value="HSP20-like_chaperone"/>
</dbReference>
<dbReference type="Proteomes" id="UP000002195">
    <property type="component" value="Unassembled WGS sequence"/>
</dbReference>
<evidence type="ECO:0000259" key="8">
    <source>
        <dbReference type="PROSITE" id="PS50002"/>
    </source>
</evidence>
<proteinExistence type="inferred from homology"/>
<dbReference type="CDD" id="cd00174">
    <property type="entry name" value="SH3"/>
    <property type="match status" value="1"/>
</dbReference>
<dbReference type="PANTHER" id="PTHR14167:SF98">
    <property type="entry name" value="GLUTAMINASE"/>
    <property type="match status" value="1"/>
</dbReference>
<feature type="compositionally biased region" description="Low complexity" evidence="7">
    <location>
        <begin position="808"/>
        <end position="830"/>
    </location>
</feature>
<gene>
    <name evidence="10" type="ORF">DDB_G0291984</name>
</gene>
<dbReference type="KEGG" id="ddi:DDB_G0291984"/>
<dbReference type="EMBL" id="AAFI02000187">
    <property type="protein sequence ID" value="EAL61348.1"/>
    <property type="molecule type" value="Genomic_DNA"/>
</dbReference>
<evidence type="ECO:0000256" key="3">
    <source>
        <dbReference type="ARBA" id="ARBA00022443"/>
    </source>
</evidence>
<evidence type="ECO:0000259" key="9">
    <source>
        <dbReference type="PROSITE" id="PS51203"/>
    </source>
</evidence>
<feature type="compositionally biased region" description="Polar residues" evidence="7">
    <location>
        <begin position="759"/>
        <end position="774"/>
    </location>
</feature>
<dbReference type="eggNOG" id="KOG4348">
    <property type="taxonomic scope" value="Eukaryota"/>
</dbReference>
<dbReference type="SUPFAM" id="SSF50044">
    <property type="entry name" value="SH3-domain"/>
    <property type="match status" value="2"/>
</dbReference>
<dbReference type="Gene3D" id="2.30.30.40">
    <property type="entry name" value="SH3 Domains"/>
    <property type="match status" value="2"/>
</dbReference>
<evidence type="ECO:0000256" key="1">
    <source>
        <dbReference type="ARBA" id="ARBA00011076"/>
    </source>
</evidence>
<feature type="region of interest" description="Disordered" evidence="7">
    <location>
        <begin position="356"/>
        <end position="376"/>
    </location>
</feature>
<dbReference type="Pfam" id="PF00018">
    <property type="entry name" value="SH3_1"/>
    <property type="match status" value="1"/>
</dbReference>
<dbReference type="GO" id="GO:0004359">
    <property type="term" value="F:glutaminase activity"/>
    <property type="evidence" value="ECO:0007669"/>
    <property type="project" value="UniProtKB-EC"/>
</dbReference>
<dbReference type="HOGENOM" id="CLU_268580_0_0_1"/>
<feature type="compositionally biased region" description="Low complexity" evidence="7">
    <location>
        <begin position="844"/>
        <end position="856"/>
    </location>
</feature>
<dbReference type="Reactome" id="R-DDI-6798695">
    <property type="pathway name" value="Neutrophil degranulation"/>
</dbReference>
<dbReference type="Reactome" id="R-DDI-9013424">
    <property type="pathway name" value="RHOV GTPase cycle"/>
</dbReference>
<dbReference type="InterPro" id="IPR001452">
    <property type="entry name" value="SH3_domain"/>
</dbReference>
<sequence>MFKWHQSNNLVYVTFNIPANVTKQDIHAEITSSSIGLGVKGFGLNCEGTLFSSIKGSKWAIKDDTVQVQMDKQQTGVKWSHLLSEITESNAKAVVLFEYEATSEEELSLIPHQVIDIISKDDSGWWEGSKQQMNGVFPSNFVQEFPTDYQPPEDEDASAEATKEEEISKPISQVSRLGINISLGSMDELKNKLANRKTATYTSADIEEAHNNNNASNEESNSSSSSSSSSNINSSGGFVAVKPSGAVNTQQRQPGKVLLNNRQSTILSGVPPAIQSIPSSNTNTTTTTNTTPAVQPLIQLKPKQTNTEINTSGNSIPATTSKESQSTKEESSSGGNKITSLFKKPLKKITAISALTGSHSSNESSSGGDKNNSGSKTKAKVVYDFESKEPNELNLKKGDIIVVLAKDSSGWWQGINQSTQATGWFSNTFVEEIKEEKLPPPPSSSENKQPLKIVKSPPPKSSSSSQPQTVEAKLQSLSDTPKLETARKAGAAKGRKPPSRVRASYLLSDDEKAEREKLKQSFYSHVVSSQKELSMYDNNEDGGEHLSDDDQPSTPPSISRSGGSFTPTQQQQQQSVDKPIERPSKPPPPKRTAAMNSSLNNINEPPPPSNKPPPPPKSLKPLSTSDGYEPPSPPSSSSTTPITTSGEDTLQKSPTLQRKVAPPPQQQNEQDLPSSLVGKPPPLKPTPKPRAIQTNSESTAPAPTPSHEVNFKANLKPAKPSSPPIGNSQEIPTDTSSPPNATTPQPTPPPLKRVAKPPVQQQQPSNENIENITQFKLKPSPASPTSPSSPTIDPISTTTKPPARPPLKKSAAAAAPPSPPNEEATTTSPPTLAAKPKVALRNGPSSAPTSPLSQPQQPLPPSTHKRNLSNPNTTNNEKPPPPTKKPQLIKPLPQFNDICVEVSNICNEIQERSDNSQETTTTFKHNYPSLIDSFFSVAVCSNDGQFWGNDDQLNDHCVPMFQVIYPFLYSILCEEIGLDEVSKFISDQARPDSYDNQKPLNDQKKSHNPFTLAGQLITANLFTGKYPNAVTRIYQFLNIIQELVNCSSVSCDMVSYLSQKSETSDEILVGHLLKSSGLIKQPDDVLDFFYQINSIQLNSKQVSVLAATLANDGVCPFSQDLKLAPKNIISKTIDLIRICNSTPITSSIFDNNIDNINNSKIIPILSDSGVLMIIIPGLMGVSIISPCNNNNNNNNNNNDNFNHYPNNNHIEFCKKLCSILDQ</sequence>
<dbReference type="InterPro" id="IPR007052">
    <property type="entry name" value="CS_dom"/>
</dbReference>
<feature type="compositionally biased region" description="Polar residues" evidence="7">
    <location>
        <begin position="646"/>
        <end position="656"/>
    </location>
</feature>
<evidence type="ECO:0000256" key="2">
    <source>
        <dbReference type="ARBA" id="ARBA00012918"/>
    </source>
</evidence>
<comment type="caution">
    <text evidence="10">The sequence shown here is derived from an EMBL/GenBank/DDBJ whole genome shotgun (WGS) entry which is preliminary data.</text>
</comment>
<evidence type="ECO:0000256" key="4">
    <source>
        <dbReference type="ARBA" id="ARBA00022801"/>
    </source>
</evidence>
<dbReference type="EC" id="3.5.1.2" evidence="2"/>
<dbReference type="PRINTS" id="PR00452">
    <property type="entry name" value="SH3DOMAIN"/>
</dbReference>
<dbReference type="VEuPathDB" id="AmoebaDB:DDB_G0291984"/>
<feature type="region of interest" description="Disordered" evidence="7">
    <location>
        <begin position="269"/>
        <end position="339"/>
    </location>
</feature>
<dbReference type="Gene3D" id="2.60.40.790">
    <property type="match status" value="1"/>
</dbReference>
<feature type="domain" description="CS" evidence="9">
    <location>
        <begin position="1"/>
        <end position="83"/>
    </location>
</feature>
<dbReference type="SUPFAM" id="SSF56601">
    <property type="entry name" value="beta-lactamase/transpeptidase-like"/>
    <property type="match status" value="1"/>
</dbReference>
<feature type="domain" description="SH3" evidence="8">
    <location>
        <begin position="88"/>
        <end position="147"/>
    </location>
</feature>
<dbReference type="OMA" id="GWWEGSK"/>
<name>Q54DN5_DICDI</name>
<dbReference type="PANTHER" id="PTHR14167">
    <property type="entry name" value="SH3 DOMAIN-CONTAINING"/>
    <property type="match status" value="1"/>
</dbReference>
<dbReference type="GeneID" id="8628518"/>
<feature type="compositionally biased region" description="Polar residues" evidence="7">
    <location>
        <begin position="692"/>
        <end position="701"/>
    </location>
</feature>
<feature type="region of interest" description="Disordered" evidence="7">
    <location>
        <begin position="435"/>
        <end position="890"/>
    </location>
</feature>
<feature type="compositionally biased region" description="Low complexity" evidence="7">
    <location>
        <begin position="635"/>
        <end position="645"/>
    </location>
</feature>